<evidence type="ECO:0000313" key="2">
    <source>
        <dbReference type="EMBL" id="MBA1142745.1"/>
    </source>
</evidence>
<protein>
    <submittedName>
        <fullName evidence="2">C39 family peptidase</fullName>
    </submittedName>
</protein>
<reference evidence="2 3" key="1">
    <citation type="submission" date="2020-07" db="EMBL/GenBank/DDBJ databases">
        <title>Definition of the novel symbiovar canariense within Mesorhizobium novociceri, a new species of genus Mesorhizobium nodulating Cicer canariense in the Caldera de Taburiente National Park (La Palma, Canary Islands).</title>
        <authorList>
            <person name="Leon-Barrios M."/>
            <person name="Perez-Yepez J."/>
            <person name="Flores-Felix J.D."/>
            <person name="Ramirez-Baena M.H."/>
            <person name="Pulido-Suarez L."/>
            <person name="Igual J.M."/>
            <person name="Velazquez E."/>
            <person name="Peix A."/>
        </authorList>
    </citation>
    <scope>NUCLEOTIDE SEQUENCE [LARGE SCALE GENOMIC DNA]</scope>
    <source>
        <strain evidence="2 3">CCANP35</strain>
    </source>
</reference>
<proteinExistence type="predicted"/>
<comment type="caution">
    <text evidence="2">The sequence shown here is derived from an EMBL/GenBank/DDBJ whole genome shotgun (WGS) entry which is preliminary data.</text>
</comment>
<dbReference type="Pfam" id="PF13529">
    <property type="entry name" value="Peptidase_C39_2"/>
    <property type="match status" value="1"/>
</dbReference>
<name>A0A838B8I2_9HYPH</name>
<dbReference type="Proteomes" id="UP000558284">
    <property type="component" value="Unassembled WGS sequence"/>
</dbReference>
<dbReference type="RefSeq" id="WP_181059799.1">
    <property type="nucleotide sequence ID" value="NZ_JACDTY010000011.1"/>
</dbReference>
<gene>
    <name evidence="2" type="ORF">H0241_21200</name>
</gene>
<feature type="domain" description="Peptidase C39-like" evidence="1">
    <location>
        <begin position="114"/>
        <end position="169"/>
    </location>
</feature>
<evidence type="ECO:0000313" key="3">
    <source>
        <dbReference type="Proteomes" id="UP000558284"/>
    </source>
</evidence>
<dbReference type="EMBL" id="JACDTY010000011">
    <property type="protein sequence ID" value="MBA1142745.1"/>
    <property type="molecule type" value="Genomic_DNA"/>
</dbReference>
<keyword evidence="3" id="KW-1185">Reference proteome</keyword>
<accession>A0A838B8I2</accession>
<evidence type="ECO:0000259" key="1">
    <source>
        <dbReference type="Pfam" id="PF13529"/>
    </source>
</evidence>
<dbReference type="InterPro" id="IPR039564">
    <property type="entry name" value="Peptidase_C39-like"/>
</dbReference>
<sequence length="265" mass="27852">MLATIVAMFALPARSETLPIDPVAQESPVWCWIAVTEMLMKHYDVPNANGGGDYQCGIVGTIAFGTRAQMCVSNCALCQVPAGSAQTLVEAIEAYPKRVRALLGLNADDVSATHRARALTEDEVVEEIDDGNPMIAGISPSGGSPGVSQHVALIVGYDDDGATLIVNDPFPFDPSHNPYLAAGANELEPGQYEISRTTYKSALRWRETILVKSSAPGEDTQSPPHFCCTAAGRLGPYPNDGSTLSGGACFGTNAFGIAFQGTACL</sequence>
<organism evidence="2 3">
    <name type="scientific">Mesorhizobium neociceri</name>
    <dbReference type="NCBI Taxonomy" id="1307853"/>
    <lineage>
        <taxon>Bacteria</taxon>
        <taxon>Pseudomonadati</taxon>
        <taxon>Pseudomonadota</taxon>
        <taxon>Alphaproteobacteria</taxon>
        <taxon>Hyphomicrobiales</taxon>
        <taxon>Phyllobacteriaceae</taxon>
        <taxon>Mesorhizobium</taxon>
    </lineage>
</organism>
<dbReference type="AlphaFoldDB" id="A0A838B8I2"/>